<protein>
    <submittedName>
        <fullName evidence="2">Uncharacterized protein</fullName>
    </submittedName>
</protein>
<comment type="caution">
    <text evidence="2">The sequence shown here is derived from an EMBL/GenBank/DDBJ whole genome shotgun (WGS) entry which is preliminary data.</text>
</comment>
<organism evidence="2 3">
    <name type="scientific">Pomacea canaliculata</name>
    <name type="common">Golden apple snail</name>
    <dbReference type="NCBI Taxonomy" id="400727"/>
    <lineage>
        <taxon>Eukaryota</taxon>
        <taxon>Metazoa</taxon>
        <taxon>Spiralia</taxon>
        <taxon>Lophotrochozoa</taxon>
        <taxon>Mollusca</taxon>
        <taxon>Gastropoda</taxon>
        <taxon>Caenogastropoda</taxon>
        <taxon>Architaenioglossa</taxon>
        <taxon>Ampullarioidea</taxon>
        <taxon>Ampullariidae</taxon>
        <taxon>Pomacea</taxon>
    </lineage>
</organism>
<gene>
    <name evidence="2" type="ORF">C0Q70_14166</name>
</gene>
<dbReference type="EMBL" id="PZQS01000008">
    <property type="protein sequence ID" value="PVD26489.1"/>
    <property type="molecule type" value="Genomic_DNA"/>
</dbReference>
<keyword evidence="3" id="KW-1185">Reference proteome</keyword>
<dbReference type="Proteomes" id="UP000245119">
    <property type="component" value="Linkage Group LG8"/>
</dbReference>
<feature type="compositionally biased region" description="Polar residues" evidence="1">
    <location>
        <begin position="57"/>
        <end position="70"/>
    </location>
</feature>
<dbReference type="AlphaFoldDB" id="A0A2T7NZ92"/>
<evidence type="ECO:0000313" key="3">
    <source>
        <dbReference type="Proteomes" id="UP000245119"/>
    </source>
</evidence>
<proteinExistence type="predicted"/>
<name>A0A2T7NZ92_POMCA</name>
<feature type="region of interest" description="Disordered" evidence="1">
    <location>
        <begin position="51"/>
        <end position="70"/>
    </location>
</feature>
<sequence>MIDVLRTCSDLCNRKRLEFCTNIKAFDQIAASNSDVSVHLKGMTMHTWPVRGRELGQQPSLSRKSNTELV</sequence>
<evidence type="ECO:0000313" key="2">
    <source>
        <dbReference type="EMBL" id="PVD26489.1"/>
    </source>
</evidence>
<evidence type="ECO:0000256" key="1">
    <source>
        <dbReference type="SAM" id="MobiDB-lite"/>
    </source>
</evidence>
<accession>A0A2T7NZ92</accession>
<reference evidence="2 3" key="1">
    <citation type="submission" date="2018-04" db="EMBL/GenBank/DDBJ databases">
        <title>The genome of golden apple snail Pomacea canaliculata provides insight into stress tolerance and invasive adaptation.</title>
        <authorList>
            <person name="Liu C."/>
            <person name="Liu B."/>
            <person name="Ren Y."/>
            <person name="Zhang Y."/>
            <person name="Wang H."/>
            <person name="Li S."/>
            <person name="Jiang F."/>
            <person name="Yin L."/>
            <person name="Zhang G."/>
            <person name="Qian W."/>
            <person name="Fan W."/>
        </authorList>
    </citation>
    <scope>NUCLEOTIDE SEQUENCE [LARGE SCALE GENOMIC DNA]</scope>
    <source>
        <strain evidence="2">SZHN2017</strain>
        <tissue evidence="2">Muscle</tissue>
    </source>
</reference>